<keyword evidence="2" id="KW-0732">Signal</keyword>
<dbReference type="Proteomes" id="UP001363622">
    <property type="component" value="Unassembled WGS sequence"/>
</dbReference>
<name>A0ABR1KTM1_9PEZI</name>
<feature type="chain" id="PRO_5047286808" description="Secreted protein" evidence="2">
    <location>
        <begin position="32"/>
        <end position="124"/>
    </location>
</feature>
<evidence type="ECO:0008006" key="5">
    <source>
        <dbReference type="Google" id="ProtNLM"/>
    </source>
</evidence>
<feature type="compositionally biased region" description="Basic residues" evidence="1">
    <location>
        <begin position="113"/>
        <end position="124"/>
    </location>
</feature>
<reference evidence="3 4" key="1">
    <citation type="submission" date="2024-04" db="EMBL/GenBank/DDBJ databases">
        <title>Phyllosticta paracitricarpa is synonymous to the EU quarantine fungus P. citricarpa based on phylogenomic analyses.</title>
        <authorList>
            <consortium name="Lawrence Berkeley National Laboratory"/>
            <person name="Van Ingen-Buijs V.A."/>
            <person name="Van Westerhoven A.C."/>
            <person name="Haridas S."/>
            <person name="Skiadas P."/>
            <person name="Martin F."/>
            <person name="Groenewald J.Z."/>
            <person name="Crous P.W."/>
            <person name="Seidl M.F."/>
        </authorList>
    </citation>
    <scope>NUCLEOTIDE SEQUENCE [LARGE SCALE GENOMIC DNA]</scope>
    <source>
        <strain evidence="3 4">CBS 123371</strain>
    </source>
</reference>
<evidence type="ECO:0000313" key="3">
    <source>
        <dbReference type="EMBL" id="KAK7521520.1"/>
    </source>
</evidence>
<proteinExistence type="predicted"/>
<accession>A0ABR1KTM1</accession>
<keyword evidence="4" id="KW-1185">Reference proteome</keyword>
<protein>
    <recommendedName>
        <fullName evidence="5">Secreted protein</fullName>
    </recommendedName>
</protein>
<dbReference type="EMBL" id="JBBPHU010000002">
    <property type="protein sequence ID" value="KAK7521520.1"/>
    <property type="molecule type" value="Genomic_DNA"/>
</dbReference>
<evidence type="ECO:0000313" key="4">
    <source>
        <dbReference type="Proteomes" id="UP001363622"/>
    </source>
</evidence>
<sequence>MFAVKFQKLQRAHAAWLNPFVWMCWFHAALGQDVSSAGAGWLQRQKRTQAGGRSGRAGWDTLEPCSISTRQAYQLPKVESRSSPRWTVRRRPPNPELGDPRPVPTGLAGIQYPRRRGSCGRALR</sequence>
<comment type="caution">
    <text evidence="3">The sequence shown here is derived from an EMBL/GenBank/DDBJ whole genome shotgun (WGS) entry which is preliminary data.</text>
</comment>
<evidence type="ECO:0000256" key="2">
    <source>
        <dbReference type="SAM" id="SignalP"/>
    </source>
</evidence>
<organism evidence="3 4">
    <name type="scientific">Phyllosticta citriasiana</name>
    <dbReference type="NCBI Taxonomy" id="595635"/>
    <lineage>
        <taxon>Eukaryota</taxon>
        <taxon>Fungi</taxon>
        <taxon>Dikarya</taxon>
        <taxon>Ascomycota</taxon>
        <taxon>Pezizomycotina</taxon>
        <taxon>Dothideomycetes</taxon>
        <taxon>Dothideomycetes incertae sedis</taxon>
        <taxon>Botryosphaeriales</taxon>
        <taxon>Phyllostictaceae</taxon>
        <taxon>Phyllosticta</taxon>
    </lineage>
</organism>
<feature type="region of interest" description="Disordered" evidence="1">
    <location>
        <begin position="77"/>
        <end position="124"/>
    </location>
</feature>
<gene>
    <name evidence="3" type="ORF">IWZ03DRAFT_368808</name>
</gene>
<evidence type="ECO:0000256" key="1">
    <source>
        <dbReference type="SAM" id="MobiDB-lite"/>
    </source>
</evidence>
<feature type="signal peptide" evidence="2">
    <location>
        <begin position="1"/>
        <end position="31"/>
    </location>
</feature>